<keyword evidence="1" id="KW-0732">Signal</keyword>
<dbReference type="Pfam" id="PF10988">
    <property type="entry name" value="DUF2807"/>
    <property type="match status" value="1"/>
</dbReference>
<dbReference type="Proteomes" id="UP000199559">
    <property type="component" value="Unassembled WGS sequence"/>
</dbReference>
<dbReference type="AlphaFoldDB" id="A0A1I3PK43"/>
<evidence type="ECO:0000313" key="4">
    <source>
        <dbReference type="Proteomes" id="UP000199559"/>
    </source>
</evidence>
<dbReference type="InterPro" id="IPR021255">
    <property type="entry name" value="DUF2807"/>
</dbReference>
<name>A0A1I3PK43_9FLAO</name>
<evidence type="ECO:0000256" key="1">
    <source>
        <dbReference type="SAM" id="SignalP"/>
    </source>
</evidence>
<dbReference type="RefSeq" id="WP_090839809.1">
    <property type="nucleotide sequence ID" value="NZ_CANLBQ010000001.1"/>
</dbReference>
<organism evidence="3 4">
    <name type="scientific">Olleya namhaensis</name>
    <dbReference type="NCBI Taxonomy" id="1144750"/>
    <lineage>
        <taxon>Bacteria</taxon>
        <taxon>Pseudomonadati</taxon>
        <taxon>Bacteroidota</taxon>
        <taxon>Flavobacteriia</taxon>
        <taxon>Flavobacteriales</taxon>
        <taxon>Flavobacteriaceae</taxon>
    </lineage>
</organism>
<evidence type="ECO:0000313" key="3">
    <source>
        <dbReference type="EMBL" id="SFJ21740.1"/>
    </source>
</evidence>
<reference evidence="4" key="1">
    <citation type="submission" date="2016-10" db="EMBL/GenBank/DDBJ databases">
        <authorList>
            <person name="Varghese N."/>
            <person name="Submissions S."/>
        </authorList>
    </citation>
    <scope>NUCLEOTIDE SEQUENCE [LARGE SCALE GENOMIC DNA]</scope>
    <source>
        <strain evidence="4">DSM 28881</strain>
    </source>
</reference>
<feature type="signal peptide" evidence="1">
    <location>
        <begin position="1"/>
        <end position="19"/>
    </location>
</feature>
<sequence>MTKQILLIFLIFSTTFAVAQKKQKVKGSRVLTTETTSINDFERLVLSEKFEVRLVKGDSARIDILTDDNLHEHIKVISQENTLSLKTTGRLQEKKLEIIIYYNDALNTIELKEDAELSSTSSLKFDDLTLTTSDNAKAYLTIESDLFKLINNDKAKAELNITAKAATLELNGNSKVEALINAPKIIVDMLESADAKIEGETSNLILNADNSSDFHGEKLTSKTGKITTENRAQASIQTTEALNIDASGSSIIEIYGSPTITIDNFDDNAILKKKY</sequence>
<feature type="domain" description="Putative auto-transporter adhesin head GIN" evidence="2">
    <location>
        <begin position="40"/>
        <end position="178"/>
    </location>
</feature>
<dbReference type="Gene3D" id="2.160.20.120">
    <property type="match status" value="1"/>
</dbReference>
<dbReference type="EMBL" id="FORM01000005">
    <property type="protein sequence ID" value="SFJ21740.1"/>
    <property type="molecule type" value="Genomic_DNA"/>
</dbReference>
<accession>A0A1I3PK43</accession>
<feature type="chain" id="PRO_5011475933" evidence="1">
    <location>
        <begin position="20"/>
        <end position="275"/>
    </location>
</feature>
<gene>
    <name evidence="3" type="ORF">SAMN05443431_105150</name>
</gene>
<keyword evidence="4" id="KW-1185">Reference proteome</keyword>
<protein>
    <submittedName>
        <fullName evidence="3">Putative auto-transporter adhesin, head GIN domain</fullName>
    </submittedName>
</protein>
<proteinExistence type="predicted"/>
<dbReference type="STRING" id="1144750.SAMN05443431_105150"/>
<evidence type="ECO:0000259" key="2">
    <source>
        <dbReference type="Pfam" id="PF10988"/>
    </source>
</evidence>